<keyword evidence="1 4" id="KW-0378">Hydrolase</keyword>
<dbReference type="PANTHER" id="PTHR14226">
    <property type="entry name" value="NEUROPATHY TARGET ESTERASE/SWISS CHEESE D.MELANOGASTER"/>
    <property type="match status" value="1"/>
</dbReference>
<evidence type="ECO:0000256" key="2">
    <source>
        <dbReference type="ARBA" id="ARBA00022963"/>
    </source>
</evidence>
<evidence type="ECO:0000259" key="5">
    <source>
        <dbReference type="PROSITE" id="PS51635"/>
    </source>
</evidence>
<feature type="short sequence motif" description="DGA/G" evidence="4">
    <location>
        <begin position="222"/>
        <end position="224"/>
    </location>
</feature>
<dbReference type="InterPro" id="IPR002641">
    <property type="entry name" value="PNPLA_dom"/>
</dbReference>
<dbReference type="GO" id="GO:0016787">
    <property type="term" value="F:hydrolase activity"/>
    <property type="evidence" value="ECO:0007669"/>
    <property type="project" value="UniProtKB-UniRule"/>
</dbReference>
<dbReference type="InterPro" id="IPR050301">
    <property type="entry name" value="NTE"/>
</dbReference>
<evidence type="ECO:0000256" key="3">
    <source>
        <dbReference type="ARBA" id="ARBA00023098"/>
    </source>
</evidence>
<proteinExistence type="predicted"/>
<dbReference type="PROSITE" id="PS51635">
    <property type="entry name" value="PNPLA"/>
    <property type="match status" value="1"/>
</dbReference>
<feature type="domain" description="PNPLA" evidence="5">
    <location>
        <begin position="11"/>
        <end position="241"/>
    </location>
</feature>
<dbReference type="Proteomes" id="UP000592294">
    <property type="component" value="Unassembled WGS sequence"/>
</dbReference>
<evidence type="ECO:0000313" key="6">
    <source>
        <dbReference type="EMBL" id="NVZ08163.1"/>
    </source>
</evidence>
<evidence type="ECO:0000256" key="1">
    <source>
        <dbReference type="ARBA" id="ARBA00022801"/>
    </source>
</evidence>
<feature type="short sequence motif" description="GXGXXG" evidence="4">
    <location>
        <begin position="15"/>
        <end position="20"/>
    </location>
</feature>
<protein>
    <submittedName>
        <fullName evidence="6">Patatin-like phospholipase family protein</fullName>
    </submittedName>
</protein>
<feature type="active site" description="Nucleophile" evidence="4">
    <location>
        <position position="44"/>
    </location>
</feature>
<keyword evidence="7" id="KW-1185">Reference proteome</keyword>
<organism evidence="6 7">
    <name type="scientific">Allochromatium humboldtianum</name>
    <dbReference type="NCBI Taxonomy" id="504901"/>
    <lineage>
        <taxon>Bacteria</taxon>
        <taxon>Pseudomonadati</taxon>
        <taxon>Pseudomonadota</taxon>
        <taxon>Gammaproteobacteria</taxon>
        <taxon>Chromatiales</taxon>
        <taxon>Chromatiaceae</taxon>
        <taxon>Allochromatium</taxon>
    </lineage>
</organism>
<name>A0A850RGD8_9GAMM</name>
<reference evidence="6 7" key="1">
    <citation type="submission" date="2020-06" db="EMBL/GenBank/DDBJ databases">
        <title>Whole-genome sequence of Allochromatium humboldtianum DSM 21881, type strain.</title>
        <authorList>
            <person name="Kyndt J.A."/>
            <person name="Meyer T.E."/>
        </authorList>
    </citation>
    <scope>NUCLEOTIDE SEQUENCE [LARGE SCALE GENOMIC DNA]</scope>
    <source>
        <strain evidence="6 7">DSM 21881</strain>
    </source>
</reference>
<gene>
    <name evidence="6" type="ORF">HW932_02680</name>
</gene>
<feature type="short sequence motif" description="GXSXG" evidence="4">
    <location>
        <begin position="42"/>
        <end position="46"/>
    </location>
</feature>
<sequence>MKSQSDFAVGLVLSGGGAKGAYHVGVLKALLELGARVDAIAGASIGALNGAILASAPSLKEGVERMDELWNTLASSPPLAPNFPAYLGLLVEVGLRVKGFDHLVKLGNIARDAGLKVPMIGNLLDDGLLSSSPLHRLMDVYFDPDALDNGLPLYVSVFKSRGGLEDLLSVVMADSGLKDSPASEFLHIQKLPKSQQKDALLASAAIPLLFSHRHMNDSIYRDGGMGGWQRMQGNTPVTPLLQAGIKTLLVTHLSDGSLWSRHDFPDATILEIRPQSAIQREGGFKDLLGFDPRKIPSWMEQGYEDTLQCVGRVIDVTTARNELRLSELTLSDSDNQFKRLDQNLSEAMARLR</sequence>
<dbReference type="InterPro" id="IPR016035">
    <property type="entry name" value="Acyl_Trfase/lysoPLipase"/>
</dbReference>
<dbReference type="Pfam" id="PF01734">
    <property type="entry name" value="Patatin"/>
    <property type="match status" value="1"/>
</dbReference>
<accession>A0A850RGD8</accession>
<dbReference type="Gene3D" id="3.40.1090.10">
    <property type="entry name" value="Cytosolic phospholipase A2 catalytic domain"/>
    <property type="match status" value="2"/>
</dbReference>
<feature type="active site" description="Proton acceptor" evidence="4">
    <location>
        <position position="222"/>
    </location>
</feature>
<evidence type="ECO:0000313" key="7">
    <source>
        <dbReference type="Proteomes" id="UP000592294"/>
    </source>
</evidence>
<dbReference type="AlphaFoldDB" id="A0A850RGD8"/>
<dbReference type="EMBL" id="JABZEO010000002">
    <property type="protein sequence ID" value="NVZ08163.1"/>
    <property type="molecule type" value="Genomic_DNA"/>
</dbReference>
<dbReference type="SUPFAM" id="SSF52151">
    <property type="entry name" value="FabD/lysophospholipase-like"/>
    <property type="match status" value="1"/>
</dbReference>
<keyword evidence="3 4" id="KW-0443">Lipid metabolism</keyword>
<dbReference type="PANTHER" id="PTHR14226:SF57">
    <property type="entry name" value="BLR7027 PROTEIN"/>
    <property type="match status" value="1"/>
</dbReference>
<keyword evidence="2 4" id="KW-0442">Lipid degradation</keyword>
<dbReference type="GO" id="GO:0016042">
    <property type="term" value="P:lipid catabolic process"/>
    <property type="evidence" value="ECO:0007669"/>
    <property type="project" value="UniProtKB-UniRule"/>
</dbReference>
<dbReference type="CDD" id="cd07209">
    <property type="entry name" value="Pat_hypo_Ecoli_Z1214_like"/>
    <property type="match status" value="1"/>
</dbReference>
<comment type="caution">
    <text evidence="6">The sequence shown here is derived from an EMBL/GenBank/DDBJ whole genome shotgun (WGS) entry which is preliminary data.</text>
</comment>
<dbReference type="RefSeq" id="WP_176974960.1">
    <property type="nucleotide sequence ID" value="NZ_JABZEO010000002.1"/>
</dbReference>
<evidence type="ECO:0000256" key="4">
    <source>
        <dbReference type="PROSITE-ProRule" id="PRU01161"/>
    </source>
</evidence>